<dbReference type="PANTHER" id="PTHR43201">
    <property type="entry name" value="ACYL-COA SYNTHETASE"/>
    <property type="match status" value="1"/>
</dbReference>
<sequence length="386" mass="39703">MTSLRPLPIAAGTAAALALPLLRDAAAGQVALLPYAADGSPPPVPDGAVPDAGTALVVGTSGSTGTPKLAMLPAAALAASARATHTRLGGPGSWLLAMPPHHIAGVQVLLRCVAADTEPGLVDLSDGFTAEAFTHAAQAFEGERRYTSLVPTQLLRVLEDPDASRALSEFDAVLVGGAATSPALLVRAREAGATVVTTYGMSETCGGCVYDGVPLSPTTIRTDDEGRIHLGGATVASGYLGRPDLTEGAFVTDGEGVRWFRTDDLGHRDPGSGRWHVDGRLDDVITTGALKVSPRLVEEALTSLPDVAEAVVLGLEDPEWGQIVAAALVVRPGVAHPSVLQVRNALRGSLADHALPRRIVVLGELPLRGPGKPDRAGIAALFHTRP</sequence>
<evidence type="ECO:0000259" key="5">
    <source>
        <dbReference type="Pfam" id="PF13193"/>
    </source>
</evidence>
<dbReference type="PROSITE" id="PS00455">
    <property type="entry name" value="AMP_BINDING"/>
    <property type="match status" value="1"/>
</dbReference>
<dbReference type="InterPro" id="IPR042099">
    <property type="entry name" value="ANL_N_sf"/>
</dbReference>
<dbReference type="EC" id="6.2.1.26" evidence="6"/>
<dbReference type="SUPFAM" id="SSF56801">
    <property type="entry name" value="Acetyl-CoA synthetase-like"/>
    <property type="match status" value="1"/>
</dbReference>
<dbReference type="EMBL" id="CP157483">
    <property type="protein sequence ID" value="XBO42158.1"/>
    <property type="molecule type" value="Genomic_DNA"/>
</dbReference>
<accession>A0AAU7JPD5</accession>
<dbReference type="InterPro" id="IPR020845">
    <property type="entry name" value="AMP-binding_CS"/>
</dbReference>
<gene>
    <name evidence="6" type="primary">menE</name>
    <name evidence="6" type="ORF">ABEG17_11210</name>
</gene>
<dbReference type="GO" id="GO:0006631">
    <property type="term" value="P:fatty acid metabolic process"/>
    <property type="evidence" value="ECO:0007669"/>
    <property type="project" value="TreeGrafter"/>
</dbReference>
<evidence type="ECO:0000313" key="6">
    <source>
        <dbReference type="EMBL" id="XBO42158.1"/>
    </source>
</evidence>
<dbReference type="GO" id="GO:0008756">
    <property type="term" value="F:o-succinylbenzoate-CoA ligase activity"/>
    <property type="evidence" value="ECO:0007669"/>
    <property type="project" value="UniProtKB-EC"/>
</dbReference>
<protein>
    <submittedName>
        <fullName evidence="6">O-succinylbenzoate--CoA ligase</fullName>
        <ecNumber evidence="6">6.2.1.26</ecNumber>
    </submittedName>
</protein>
<feature type="chain" id="PRO_5043605109" evidence="3">
    <location>
        <begin position="26"/>
        <end position="386"/>
    </location>
</feature>
<comment type="similarity">
    <text evidence="1">Belongs to the ATP-dependent AMP-binding enzyme family.</text>
</comment>
<dbReference type="InterPro" id="IPR000873">
    <property type="entry name" value="AMP-dep_synth/lig_dom"/>
</dbReference>
<keyword evidence="2 6" id="KW-0436">Ligase</keyword>
<dbReference type="Gene3D" id="3.40.50.12780">
    <property type="entry name" value="N-terminal domain of ligase-like"/>
    <property type="match status" value="1"/>
</dbReference>
<dbReference type="GO" id="GO:0031956">
    <property type="term" value="F:medium-chain fatty acid-CoA ligase activity"/>
    <property type="evidence" value="ECO:0007669"/>
    <property type="project" value="TreeGrafter"/>
</dbReference>
<dbReference type="Pfam" id="PF13193">
    <property type="entry name" value="AMP-binding_C"/>
    <property type="match status" value="1"/>
</dbReference>
<dbReference type="PANTHER" id="PTHR43201:SF5">
    <property type="entry name" value="MEDIUM-CHAIN ACYL-COA LIGASE ACSF2, MITOCHONDRIAL"/>
    <property type="match status" value="1"/>
</dbReference>
<dbReference type="Pfam" id="PF00501">
    <property type="entry name" value="AMP-binding"/>
    <property type="match status" value="1"/>
</dbReference>
<evidence type="ECO:0000256" key="3">
    <source>
        <dbReference type="SAM" id="SignalP"/>
    </source>
</evidence>
<dbReference type="NCBIfam" id="NF005877">
    <property type="entry name" value="PRK07824.1"/>
    <property type="match status" value="1"/>
</dbReference>
<dbReference type="InterPro" id="IPR025110">
    <property type="entry name" value="AMP-bd_C"/>
</dbReference>
<feature type="signal peptide" evidence="3">
    <location>
        <begin position="1"/>
        <end position="25"/>
    </location>
</feature>
<evidence type="ECO:0000256" key="2">
    <source>
        <dbReference type="ARBA" id="ARBA00022598"/>
    </source>
</evidence>
<feature type="domain" description="AMP-dependent synthetase/ligase" evidence="4">
    <location>
        <begin position="49"/>
        <end position="214"/>
    </location>
</feature>
<evidence type="ECO:0000259" key="4">
    <source>
        <dbReference type="Pfam" id="PF00501"/>
    </source>
</evidence>
<feature type="domain" description="AMP-binding enzyme C-terminal" evidence="5">
    <location>
        <begin position="297"/>
        <end position="372"/>
    </location>
</feature>
<dbReference type="AlphaFoldDB" id="A0AAU7JPD5"/>
<proteinExistence type="inferred from homology"/>
<evidence type="ECO:0000256" key="1">
    <source>
        <dbReference type="ARBA" id="ARBA00006432"/>
    </source>
</evidence>
<dbReference type="InterPro" id="IPR045851">
    <property type="entry name" value="AMP-bd_C_sf"/>
</dbReference>
<name>A0AAU7JPD5_9MICO</name>
<keyword evidence="3" id="KW-0732">Signal</keyword>
<reference evidence="6" key="1">
    <citation type="submission" date="2024-05" db="EMBL/GenBank/DDBJ databases">
        <authorList>
            <person name="Kim S."/>
            <person name="Heo J."/>
            <person name="Choi H."/>
            <person name="Choi Y."/>
            <person name="Kwon S.-W."/>
            <person name="Kim Y."/>
        </authorList>
    </citation>
    <scope>NUCLEOTIDE SEQUENCE</scope>
    <source>
        <strain evidence="6">KACC 23699</strain>
    </source>
</reference>
<dbReference type="RefSeq" id="WP_406829561.1">
    <property type="nucleotide sequence ID" value="NZ_CP157483.1"/>
</dbReference>
<organism evidence="6">
    <name type="scientific">Pedococcus sp. KACC 23699</name>
    <dbReference type="NCBI Taxonomy" id="3149228"/>
    <lineage>
        <taxon>Bacteria</taxon>
        <taxon>Bacillati</taxon>
        <taxon>Actinomycetota</taxon>
        <taxon>Actinomycetes</taxon>
        <taxon>Micrococcales</taxon>
        <taxon>Intrasporangiaceae</taxon>
        <taxon>Pedococcus</taxon>
    </lineage>
</organism>
<dbReference type="Gene3D" id="3.30.300.30">
    <property type="match status" value="1"/>
</dbReference>